<evidence type="ECO:0000313" key="13">
    <source>
        <dbReference type="EMBL" id="CAA9558296.1"/>
    </source>
</evidence>
<comment type="subunit">
    <text evidence="11">Homotetramer.</text>
</comment>
<dbReference type="PROSITE" id="PS00787">
    <property type="entry name" value="CHORISMATE_SYNTHASE_1"/>
    <property type="match status" value="1"/>
</dbReference>
<reference evidence="13" key="1">
    <citation type="submission" date="2020-02" db="EMBL/GenBank/DDBJ databases">
        <authorList>
            <person name="Meier V. D."/>
        </authorList>
    </citation>
    <scope>NUCLEOTIDE SEQUENCE</scope>
    <source>
        <strain evidence="13">AVDCRST_MAG43</strain>
    </source>
</reference>
<feature type="binding site" evidence="11">
    <location>
        <begin position="124"/>
        <end position="126"/>
    </location>
    <ligand>
        <name>FMN</name>
        <dbReference type="ChEBI" id="CHEBI:58210"/>
    </ligand>
</feature>
<comment type="similarity">
    <text evidence="2 11 12">Belongs to the chorismate synthase family.</text>
</comment>
<evidence type="ECO:0000256" key="3">
    <source>
        <dbReference type="ARBA" id="ARBA00013036"/>
    </source>
</evidence>
<evidence type="ECO:0000256" key="2">
    <source>
        <dbReference type="ARBA" id="ARBA00008014"/>
    </source>
</evidence>
<dbReference type="GO" id="GO:0004107">
    <property type="term" value="F:chorismate synthase activity"/>
    <property type="evidence" value="ECO:0007669"/>
    <property type="project" value="UniProtKB-UniRule"/>
</dbReference>
<dbReference type="InterPro" id="IPR000453">
    <property type="entry name" value="Chorismate_synth"/>
</dbReference>
<evidence type="ECO:0000256" key="12">
    <source>
        <dbReference type="RuleBase" id="RU000605"/>
    </source>
</evidence>
<evidence type="ECO:0000256" key="6">
    <source>
        <dbReference type="ARBA" id="ARBA00022643"/>
    </source>
</evidence>
<evidence type="ECO:0000256" key="10">
    <source>
        <dbReference type="ARBA" id="ARBA00023239"/>
    </source>
</evidence>
<keyword evidence="7 11" id="KW-0274">FAD</keyword>
<evidence type="ECO:0000256" key="4">
    <source>
        <dbReference type="ARBA" id="ARBA00022605"/>
    </source>
</evidence>
<dbReference type="NCBIfam" id="NF003793">
    <property type="entry name" value="PRK05382.1"/>
    <property type="match status" value="1"/>
</dbReference>
<feature type="binding site" evidence="11">
    <location>
        <position position="47"/>
    </location>
    <ligand>
        <name>NADP(+)</name>
        <dbReference type="ChEBI" id="CHEBI:58349"/>
    </ligand>
</feature>
<proteinExistence type="inferred from homology"/>
<comment type="function">
    <text evidence="11">Catalyzes the anti-1,4-elimination of the C-3 phosphate and the C-6 proR hydrogen from 5-enolpyruvylshikimate-3-phosphate (EPSP) to yield chorismate, which is the branch point compound that serves as the starting substrate for the three terminal pathways of aromatic amino acid biosynthesis. This reaction introduces a second double bond into the aromatic ring system.</text>
</comment>
<dbReference type="CDD" id="cd07304">
    <property type="entry name" value="Chorismate_synthase"/>
    <property type="match status" value="1"/>
</dbReference>
<dbReference type="GO" id="GO:0008652">
    <property type="term" value="P:amino acid biosynthetic process"/>
    <property type="evidence" value="ECO:0007669"/>
    <property type="project" value="UniProtKB-KW"/>
</dbReference>
<keyword evidence="6 11" id="KW-0288">FMN</keyword>
<gene>
    <name evidence="11" type="primary">aroC</name>
    <name evidence="13" type="ORF">AVDCRST_MAG43-1654</name>
</gene>
<keyword evidence="5 11" id="KW-0285">Flavoprotein</keyword>
<evidence type="ECO:0000256" key="11">
    <source>
        <dbReference type="HAMAP-Rule" id="MF_00300"/>
    </source>
</evidence>
<keyword evidence="4 11" id="KW-0028">Amino-acid biosynthesis</keyword>
<dbReference type="SUPFAM" id="SSF103263">
    <property type="entry name" value="Chorismate synthase, AroC"/>
    <property type="match status" value="1"/>
</dbReference>
<dbReference type="PROSITE" id="PS00788">
    <property type="entry name" value="CHORISMATE_SYNTHASE_2"/>
    <property type="match status" value="1"/>
</dbReference>
<dbReference type="HAMAP" id="MF_00300">
    <property type="entry name" value="Chorismate_synth"/>
    <property type="match status" value="1"/>
</dbReference>
<dbReference type="NCBIfam" id="TIGR00033">
    <property type="entry name" value="aroC"/>
    <property type="match status" value="1"/>
</dbReference>
<dbReference type="FunFam" id="3.60.150.10:FF:000002">
    <property type="entry name" value="Chorismate synthase"/>
    <property type="match status" value="1"/>
</dbReference>
<dbReference type="GO" id="GO:0010181">
    <property type="term" value="F:FMN binding"/>
    <property type="evidence" value="ECO:0007669"/>
    <property type="project" value="TreeGrafter"/>
</dbReference>
<dbReference type="Gene3D" id="3.60.150.10">
    <property type="entry name" value="Chorismate synthase AroC"/>
    <property type="match status" value="1"/>
</dbReference>
<dbReference type="PROSITE" id="PS00789">
    <property type="entry name" value="CHORISMATE_SYNTHASE_3"/>
    <property type="match status" value="1"/>
</dbReference>
<keyword evidence="9 11" id="KW-0057">Aromatic amino acid biosynthesis</keyword>
<dbReference type="GO" id="GO:0009423">
    <property type="term" value="P:chorismate biosynthetic process"/>
    <property type="evidence" value="ECO:0007669"/>
    <property type="project" value="UniProtKB-UniRule"/>
</dbReference>
<dbReference type="Pfam" id="PF01264">
    <property type="entry name" value="Chorismate_synt"/>
    <property type="match status" value="1"/>
</dbReference>
<dbReference type="InterPro" id="IPR035904">
    <property type="entry name" value="Chorismate_synth_AroC_sf"/>
</dbReference>
<evidence type="ECO:0000256" key="7">
    <source>
        <dbReference type="ARBA" id="ARBA00022827"/>
    </source>
</evidence>
<keyword evidence="10 11" id="KW-0456">Lyase</keyword>
<accession>A0A6J4US84</accession>
<comment type="pathway">
    <text evidence="1 11 12">Metabolic intermediate biosynthesis; chorismate biosynthesis; chorismate from D-erythrose 4-phosphate and phosphoenolpyruvate: step 7/7.</text>
</comment>
<dbReference type="GO" id="GO:0009073">
    <property type="term" value="P:aromatic amino acid family biosynthetic process"/>
    <property type="evidence" value="ECO:0007669"/>
    <property type="project" value="UniProtKB-KW"/>
</dbReference>
<feature type="binding site" evidence="11">
    <location>
        <begin position="295"/>
        <end position="299"/>
    </location>
    <ligand>
        <name>FMN</name>
        <dbReference type="ChEBI" id="CHEBI:58210"/>
    </ligand>
</feature>
<feature type="binding site" evidence="11">
    <location>
        <position position="53"/>
    </location>
    <ligand>
        <name>NADP(+)</name>
        <dbReference type="ChEBI" id="CHEBI:58349"/>
    </ligand>
</feature>
<name>A0A6J4US84_9BACT</name>
<evidence type="ECO:0000256" key="1">
    <source>
        <dbReference type="ARBA" id="ARBA00005044"/>
    </source>
</evidence>
<dbReference type="PANTHER" id="PTHR21085">
    <property type="entry name" value="CHORISMATE SYNTHASE"/>
    <property type="match status" value="1"/>
</dbReference>
<evidence type="ECO:0000256" key="8">
    <source>
        <dbReference type="ARBA" id="ARBA00022857"/>
    </source>
</evidence>
<feature type="binding site" evidence="11">
    <location>
        <position position="321"/>
    </location>
    <ligand>
        <name>FMN</name>
        <dbReference type="ChEBI" id="CHEBI:58210"/>
    </ligand>
</feature>
<evidence type="ECO:0000256" key="9">
    <source>
        <dbReference type="ARBA" id="ARBA00023141"/>
    </source>
</evidence>
<dbReference type="GO" id="GO:0005829">
    <property type="term" value="C:cytosol"/>
    <property type="evidence" value="ECO:0007669"/>
    <property type="project" value="TreeGrafter"/>
</dbReference>
<comment type="caution">
    <text evidence="11">Lacks conserved residue(s) required for the propagation of feature annotation.</text>
</comment>
<keyword evidence="8 11" id="KW-0521">NADP</keyword>
<dbReference type="EMBL" id="CADCWI010000089">
    <property type="protein sequence ID" value="CAA9558296.1"/>
    <property type="molecule type" value="Genomic_DNA"/>
</dbReference>
<dbReference type="PANTHER" id="PTHR21085:SF0">
    <property type="entry name" value="CHORISMATE SYNTHASE"/>
    <property type="match status" value="1"/>
</dbReference>
<dbReference type="EC" id="4.2.3.5" evidence="3 11"/>
<dbReference type="InterPro" id="IPR020541">
    <property type="entry name" value="Chorismate_synthase_CS"/>
</dbReference>
<evidence type="ECO:0000256" key="5">
    <source>
        <dbReference type="ARBA" id="ARBA00022630"/>
    </source>
</evidence>
<organism evidence="13">
    <name type="scientific">uncultured Thermomicrobiales bacterium</name>
    <dbReference type="NCBI Taxonomy" id="1645740"/>
    <lineage>
        <taxon>Bacteria</taxon>
        <taxon>Pseudomonadati</taxon>
        <taxon>Thermomicrobiota</taxon>
        <taxon>Thermomicrobia</taxon>
        <taxon>Thermomicrobiales</taxon>
        <taxon>environmental samples</taxon>
    </lineage>
</organism>
<feature type="binding site" evidence="11">
    <location>
        <position position="280"/>
    </location>
    <ligand>
        <name>FMN</name>
        <dbReference type="ChEBI" id="CHEBI:58210"/>
    </ligand>
</feature>
<dbReference type="AlphaFoldDB" id="A0A6J4US84"/>
<comment type="cofactor">
    <cofactor evidence="11 12">
        <name>FMNH2</name>
        <dbReference type="ChEBI" id="CHEBI:57618"/>
    </cofactor>
    <text evidence="11 12">Reduced FMN (FMNH(2)).</text>
</comment>
<dbReference type="PIRSF" id="PIRSF001456">
    <property type="entry name" value="Chorismate_synth"/>
    <property type="match status" value="1"/>
</dbReference>
<sequence length="367" mass="39664">MSSTFGQHFKLTTWGESHGPALGVVIEGCPAGLELRVEDIQRELDRRRVGQSKVTSPRNERDRAELLSGVFENVTTGAPISLITYNADADSSKYDNLRDVFRPGHADYTYWMKYGHRDHRGGGRSSARETWGRVAAGAIAKKILAEFGVDVFGFTRAIGAVEMETFDRDQIERNIVRCPDPVAAERMIEAITAVKEAHDSLGGVVEAHATNVPVGLGEPTFGKVDALIAQAMLSIPATKGVEIGNGFATARMRGSESNDAFVLKDGRVRTQTNNAGGTLGGLTSGEDTVVRVAIKPTSSIEREQDTVDTDMQPRKILVTGRHDPSVVPRAVPVVEAMLAIVLADLLLVNRSARLHWPPCGPNGDQVT</sequence>
<protein>
    <recommendedName>
        <fullName evidence="3 11">Chorismate synthase</fullName>
        <shortName evidence="11">CS</shortName>
        <ecNumber evidence="3 11">4.2.3.5</ecNumber>
    </recommendedName>
    <alternativeName>
        <fullName evidence="11">5-enolpyruvylshikimate-3-phosphate phospholyase</fullName>
    </alternativeName>
</protein>
<dbReference type="UniPathway" id="UPA00053">
    <property type="reaction ID" value="UER00090"/>
</dbReference>
<comment type="catalytic activity">
    <reaction evidence="11 12">
        <text>5-O-(1-carboxyvinyl)-3-phosphoshikimate = chorismate + phosphate</text>
        <dbReference type="Rhea" id="RHEA:21020"/>
        <dbReference type="ChEBI" id="CHEBI:29748"/>
        <dbReference type="ChEBI" id="CHEBI:43474"/>
        <dbReference type="ChEBI" id="CHEBI:57701"/>
        <dbReference type="EC" id="4.2.3.5"/>
    </reaction>
</comment>